<dbReference type="SFLD" id="SFLDG00358">
    <property type="entry name" value="Main_(cytGST)"/>
    <property type="match status" value="1"/>
</dbReference>
<dbReference type="PROSITE" id="PS50404">
    <property type="entry name" value="GST_NTER"/>
    <property type="match status" value="1"/>
</dbReference>
<accession>A0A6G1HK87</accession>
<dbReference type="SUPFAM" id="SSF47616">
    <property type="entry name" value="GST C-terminal domain-like"/>
    <property type="match status" value="1"/>
</dbReference>
<dbReference type="SFLD" id="SFLDS00019">
    <property type="entry name" value="Glutathione_Transferase_(cytos"/>
    <property type="match status" value="1"/>
</dbReference>
<feature type="domain" description="GST C-terminal" evidence="3">
    <location>
        <begin position="111"/>
        <end position="250"/>
    </location>
</feature>
<dbReference type="CDD" id="cd03046">
    <property type="entry name" value="GST_N_GTT1_like"/>
    <property type="match status" value="1"/>
</dbReference>
<evidence type="ECO:0000313" key="4">
    <source>
        <dbReference type="EMBL" id="KAF2396402.1"/>
    </source>
</evidence>
<dbReference type="InterPro" id="IPR004046">
    <property type="entry name" value="GST_C"/>
</dbReference>
<dbReference type="InterPro" id="IPR036282">
    <property type="entry name" value="Glutathione-S-Trfase_C_sf"/>
</dbReference>
<evidence type="ECO:0000256" key="1">
    <source>
        <dbReference type="ARBA" id="ARBA00007409"/>
    </source>
</evidence>
<dbReference type="InterPro" id="IPR036249">
    <property type="entry name" value="Thioredoxin-like_sf"/>
</dbReference>
<keyword evidence="5" id="KW-1185">Reference proteome</keyword>
<evidence type="ECO:0000313" key="5">
    <source>
        <dbReference type="Proteomes" id="UP000799640"/>
    </source>
</evidence>
<dbReference type="GO" id="GO:0016740">
    <property type="term" value="F:transferase activity"/>
    <property type="evidence" value="ECO:0007669"/>
    <property type="project" value="UniProtKB-KW"/>
</dbReference>
<dbReference type="Pfam" id="PF14497">
    <property type="entry name" value="GST_C_3"/>
    <property type="match status" value="1"/>
</dbReference>
<reference evidence="4" key="1">
    <citation type="journal article" date="2020" name="Stud. Mycol.">
        <title>101 Dothideomycetes genomes: a test case for predicting lifestyles and emergence of pathogens.</title>
        <authorList>
            <person name="Haridas S."/>
            <person name="Albert R."/>
            <person name="Binder M."/>
            <person name="Bloem J."/>
            <person name="Labutti K."/>
            <person name="Salamov A."/>
            <person name="Andreopoulos B."/>
            <person name="Baker S."/>
            <person name="Barry K."/>
            <person name="Bills G."/>
            <person name="Bluhm B."/>
            <person name="Cannon C."/>
            <person name="Castanera R."/>
            <person name="Culley D."/>
            <person name="Daum C."/>
            <person name="Ezra D."/>
            <person name="Gonzalez J."/>
            <person name="Henrissat B."/>
            <person name="Kuo A."/>
            <person name="Liang C."/>
            <person name="Lipzen A."/>
            <person name="Lutzoni F."/>
            <person name="Magnuson J."/>
            <person name="Mondo S."/>
            <person name="Nolan M."/>
            <person name="Ohm R."/>
            <person name="Pangilinan J."/>
            <person name="Park H.-J."/>
            <person name="Ramirez L."/>
            <person name="Alfaro M."/>
            <person name="Sun H."/>
            <person name="Tritt A."/>
            <person name="Yoshinaga Y."/>
            <person name="Zwiers L.-H."/>
            <person name="Turgeon B."/>
            <person name="Goodwin S."/>
            <person name="Spatafora J."/>
            <person name="Crous P."/>
            <person name="Grigoriev I."/>
        </authorList>
    </citation>
    <scope>NUCLEOTIDE SEQUENCE</scope>
    <source>
        <strain evidence="4">CBS 262.69</strain>
    </source>
</reference>
<dbReference type="CDD" id="cd03189">
    <property type="entry name" value="GST_C_GTT1_like"/>
    <property type="match status" value="1"/>
</dbReference>
<sequence>MAFPAPNQKAKVTLHWLNKSRAQRIVWLLEELKIDYDLKVYKRLPSMFAPPALKKVHPLGKSPVIEIQAEGAEPKVIAESALIAEYLAEYFGPSLIPARYAPGKEGQIGGETEEWLRYKFFMNYAEGSLMPLNLIALIMNQLKSPRIPFLIRPISKIIAGQVESGFLKSNYKTHLQYLESLLTGTDSEEFLCGPNLTVADILMVFPLEGAQDRAEFGDLYPKLAAYIKRIKEREAYKSAVEKAKRAESATTEHISGSL</sequence>
<dbReference type="Gene3D" id="3.40.30.10">
    <property type="entry name" value="Glutaredoxin"/>
    <property type="match status" value="1"/>
</dbReference>
<comment type="similarity">
    <text evidence="1">Belongs to the GST superfamily.</text>
</comment>
<protein>
    <submittedName>
        <fullName evidence="4">Glutathione S-transferase</fullName>
    </submittedName>
</protein>
<dbReference type="Proteomes" id="UP000799640">
    <property type="component" value="Unassembled WGS sequence"/>
</dbReference>
<dbReference type="OrthoDB" id="2098326at2759"/>
<dbReference type="Pfam" id="PF13409">
    <property type="entry name" value="GST_N_2"/>
    <property type="match status" value="1"/>
</dbReference>
<dbReference type="InterPro" id="IPR010987">
    <property type="entry name" value="Glutathione-S-Trfase_C-like"/>
</dbReference>
<dbReference type="PANTHER" id="PTHR44051:SF9">
    <property type="entry name" value="GLUTATHIONE S-TRANSFERASE 1"/>
    <property type="match status" value="1"/>
</dbReference>
<organism evidence="4 5">
    <name type="scientific">Trichodelitschia bisporula</name>
    <dbReference type="NCBI Taxonomy" id="703511"/>
    <lineage>
        <taxon>Eukaryota</taxon>
        <taxon>Fungi</taxon>
        <taxon>Dikarya</taxon>
        <taxon>Ascomycota</taxon>
        <taxon>Pezizomycotina</taxon>
        <taxon>Dothideomycetes</taxon>
        <taxon>Dothideomycetes incertae sedis</taxon>
        <taxon>Phaeotrichales</taxon>
        <taxon>Phaeotrichaceae</taxon>
        <taxon>Trichodelitschia</taxon>
    </lineage>
</organism>
<dbReference type="InterPro" id="IPR004045">
    <property type="entry name" value="Glutathione_S-Trfase_N"/>
</dbReference>
<gene>
    <name evidence="4" type="ORF">EJ06DRAFT_237915</name>
</gene>
<dbReference type="PANTHER" id="PTHR44051">
    <property type="entry name" value="GLUTATHIONE S-TRANSFERASE-RELATED"/>
    <property type="match status" value="1"/>
</dbReference>
<dbReference type="InterPro" id="IPR040079">
    <property type="entry name" value="Glutathione_S-Trfase"/>
</dbReference>
<evidence type="ECO:0000259" key="3">
    <source>
        <dbReference type="PROSITE" id="PS50405"/>
    </source>
</evidence>
<dbReference type="SUPFAM" id="SSF52833">
    <property type="entry name" value="Thioredoxin-like"/>
    <property type="match status" value="1"/>
</dbReference>
<proteinExistence type="inferred from homology"/>
<keyword evidence="4" id="KW-0808">Transferase</keyword>
<dbReference type="Gene3D" id="1.20.1050.10">
    <property type="match status" value="1"/>
</dbReference>
<dbReference type="EMBL" id="ML996707">
    <property type="protein sequence ID" value="KAF2396402.1"/>
    <property type="molecule type" value="Genomic_DNA"/>
</dbReference>
<dbReference type="PROSITE" id="PS50405">
    <property type="entry name" value="GST_CTER"/>
    <property type="match status" value="1"/>
</dbReference>
<name>A0A6G1HK87_9PEZI</name>
<evidence type="ECO:0000259" key="2">
    <source>
        <dbReference type="PROSITE" id="PS50404"/>
    </source>
</evidence>
<dbReference type="AlphaFoldDB" id="A0A6G1HK87"/>
<feature type="domain" description="GST N-terminal" evidence="2">
    <location>
        <begin position="9"/>
        <end position="95"/>
    </location>
</feature>